<name>A0AAD6HHV3_9EURO</name>
<dbReference type="EMBL" id="JAQJAN010000011">
    <property type="protein sequence ID" value="KAJ5719115.1"/>
    <property type="molecule type" value="Genomic_DNA"/>
</dbReference>
<dbReference type="AlphaFoldDB" id="A0AAD6HHV3"/>
<keyword evidence="3" id="KW-1185">Reference proteome</keyword>
<evidence type="ECO:0000256" key="1">
    <source>
        <dbReference type="SAM" id="Coils"/>
    </source>
</evidence>
<gene>
    <name evidence="2" type="ORF">N7493_007570</name>
</gene>
<organism evidence="2 3">
    <name type="scientific">Penicillium malachiteum</name>
    <dbReference type="NCBI Taxonomy" id="1324776"/>
    <lineage>
        <taxon>Eukaryota</taxon>
        <taxon>Fungi</taxon>
        <taxon>Dikarya</taxon>
        <taxon>Ascomycota</taxon>
        <taxon>Pezizomycotina</taxon>
        <taxon>Eurotiomycetes</taxon>
        <taxon>Eurotiomycetidae</taxon>
        <taxon>Eurotiales</taxon>
        <taxon>Aspergillaceae</taxon>
        <taxon>Penicillium</taxon>
    </lineage>
</organism>
<feature type="coiled-coil region" evidence="1">
    <location>
        <begin position="44"/>
        <end position="98"/>
    </location>
</feature>
<evidence type="ECO:0000313" key="2">
    <source>
        <dbReference type="EMBL" id="KAJ5719115.1"/>
    </source>
</evidence>
<sequence length="243" mass="28377">MTSGNESLSTAERNLMKEVTGDIGPLQRYRYRLTSETTQAQYNLINTEQSLRELAQKEESLTEDLNEQMRYSFCVDEIKVIENQLNDLNQKYFTLRQTWLRWRNEFTEYLSRAFDLWRSYPNWYLHPVLQKDCALKGGCCGRSCGCCLKRATASSPDRKLGVGHCSVECPCCIKSRAFNLIDTRKEEMCNLFRLSSSTFRYDDQILRASIWGLANDSEENPLELINKRPPAHWDIKNQVTHVY</sequence>
<dbReference type="Proteomes" id="UP001215712">
    <property type="component" value="Unassembled WGS sequence"/>
</dbReference>
<reference evidence="2" key="1">
    <citation type="journal article" date="2023" name="IMA Fungus">
        <title>Comparative genomic study of the Penicillium genus elucidates a diverse pangenome and 15 lateral gene transfer events.</title>
        <authorList>
            <person name="Petersen C."/>
            <person name="Sorensen T."/>
            <person name="Nielsen M.R."/>
            <person name="Sondergaard T.E."/>
            <person name="Sorensen J.L."/>
            <person name="Fitzpatrick D.A."/>
            <person name="Frisvad J.C."/>
            <person name="Nielsen K.L."/>
        </authorList>
    </citation>
    <scope>NUCLEOTIDE SEQUENCE</scope>
    <source>
        <strain evidence="2">IBT 17514</strain>
    </source>
</reference>
<accession>A0AAD6HHV3</accession>
<keyword evidence="1" id="KW-0175">Coiled coil</keyword>
<proteinExistence type="predicted"/>
<protein>
    <submittedName>
        <fullName evidence="2">Uncharacterized protein</fullName>
    </submittedName>
</protein>
<evidence type="ECO:0000313" key="3">
    <source>
        <dbReference type="Proteomes" id="UP001215712"/>
    </source>
</evidence>
<comment type="caution">
    <text evidence="2">The sequence shown here is derived from an EMBL/GenBank/DDBJ whole genome shotgun (WGS) entry which is preliminary data.</text>
</comment>
<reference evidence="2" key="2">
    <citation type="submission" date="2023-01" db="EMBL/GenBank/DDBJ databases">
        <authorList>
            <person name="Petersen C."/>
        </authorList>
    </citation>
    <scope>NUCLEOTIDE SEQUENCE</scope>
    <source>
        <strain evidence="2">IBT 17514</strain>
    </source>
</reference>